<keyword evidence="2 6" id="KW-0732">Signal</keyword>
<dbReference type="InterPro" id="IPR001144">
    <property type="entry name" value="Enterotoxin_A"/>
</dbReference>
<dbReference type="STRING" id="98403.A0A151GPC4"/>
<dbReference type="SUPFAM" id="SSF56399">
    <property type="entry name" value="ADP-ribosylation"/>
    <property type="match status" value="1"/>
</dbReference>
<evidence type="ECO:0000256" key="1">
    <source>
        <dbReference type="ARBA" id="ARBA00022656"/>
    </source>
</evidence>
<dbReference type="AlphaFoldDB" id="A0A151GPC4"/>
<dbReference type="RefSeq" id="XP_040658204.1">
    <property type="nucleotide sequence ID" value="XM_040803171.1"/>
</dbReference>
<sequence>MHPESSLLLFALLLFQWANLVTSIEPPTSDTEVTKIVFRGDSRSPKDVKADGGFQALGIIGPYSKNMMANGDSASLFLHMSRGFLPRSIKEPRNTIYVSTSKVQTVSEGYLHLKPGYLYRIHAGPTFVGLVKSLGNWYKIFHGAEMIIDDVAYQQEYSAPFGIPWDRVMGWTFLPQGANTPEAEREYVENEDYNASFDMETATESYPKLAAFPQQHPGAHEHPFNQFDAKKALEYAMEFMDANGASVRWRHRVPLMGSPQHATLEAAEVSKEALEITQVLKDLEHVLMAGDPQTGNEASEAAKAALKHGNEAISKVLDASYRITGHLRVVAQMVEDCPYLEPAVYHDAWNSASDARETVARVHGVTWTAVAKKLKQQVSYDKEKLLTPNIQQAATMVELYADMARGKLNQKIKSRARLSVALEHKEDSVQVQEVTSTIGMGLREAKSAAIQREVDVLSKVIPHYQQQYKSLKETKDEIKEIADQVLDEIKKQEMEAARTKEEAQKVQERMSIEQKAIVDAKMRQMDTIREAEKLDGQAASGTWFETALVGLGATVLTLTAAGLTTTAVATGAIGGTSATLGEVLSARTLVQDTIQVAADNNPIVHSVHREPVISQSSAQQLVREPARQHRREVVKPNSIDTLVGGQDISHNLRQLMALAITPMVERILQSALMDTLDEAYREFSL</sequence>
<gene>
    <name evidence="7" type="ORF">DCS_05870</name>
</gene>
<name>A0A151GPC4_DRECN</name>
<keyword evidence="3" id="KW-0843">Virulence</keyword>
<comment type="caution">
    <text evidence="7">The sequence shown here is derived from an EMBL/GenBank/DDBJ whole genome shotgun (WGS) entry which is preliminary data.</text>
</comment>
<accession>A0A151GPC4</accession>
<keyword evidence="5" id="KW-0175">Coiled coil</keyword>
<evidence type="ECO:0008006" key="9">
    <source>
        <dbReference type="Google" id="ProtNLM"/>
    </source>
</evidence>
<protein>
    <recommendedName>
        <fullName evidence="9">Enterotoxin</fullName>
    </recommendedName>
</protein>
<evidence type="ECO:0000256" key="2">
    <source>
        <dbReference type="ARBA" id="ARBA00022729"/>
    </source>
</evidence>
<evidence type="ECO:0000313" key="8">
    <source>
        <dbReference type="Proteomes" id="UP000076580"/>
    </source>
</evidence>
<evidence type="ECO:0000256" key="5">
    <source>
        <dbReference type="SAM" id="Coils"/>
    </source>
</evidence>
<feature type="coiled-coil region" evidence="5">
    <location>
        <begin position="464"/>
        <end position="516"/>
    </location>
</feature>
<dbReference type="EMBL" id="LAYC01000002">
    <property type="protein sequence ID" value="KYK58852.1"/>
    <property type="molecule type" value="Genomic_DNA"/>
</dbReference>
<keyword evidence="1" id="KW-0800">Toxin</keyword>
<evidence type="ECO:0000256" key="3">
    <source>
        <dbReference type="ARBA" id="ARBA00023026"/>
    </source>
</evidence>
<reference evidence="7 8" key="1">
    <citation type="journal article" date="2016" name="Sci. Rep.">
        <title>Insights into Adaptations to a Near-Obligate Nematode Endoparasitic Lifestyle from the Finished Genome of Drechmeria coniospora.</title>
        <authorList>
            <person name="Zhang L."/>
            <person name="Zhou Z."/>
            <person name="Guo Q."/>
            <person name="Fokkens L."/>
            <person name="Miskei M."/>
            <person name="Pocsi I."/>
            <person name="Zhang W."/>
            <person name="Chen M."/>
            <person name="Wang L."/>
            <person name="Sun Y."/>
            <person name="Donzelli B.G."/>
            <person name="Gibson D.M."/>
            <person name="Nelson D.R."/>
            <person name="Luo J.G."/>
            <person name="Rep M."/>
            <person name="Liu H."/>
            <person name="Yang S."/>
            <person name="Wang J."/>
            <person name="Krasnoff S.B."/>
            <person name="Xu Y."/>
            <person name="Molnar I."/>
            <person name="Lin M."/>
        </authorList>
    </citation>
    <scope>NUCLEOTIDE SEQUENCE [LARGE SCALE GENOMIC DNA]</scope>
    <source>
        <strain evidence="7 8">ARSEF 6962</strain>
    </source>
</reference>
<evidence type="ECO:0000256" key="4">
    <source>
        <dbReference type="ARBA" id="ARBA00023157"/>
    </source>
</evidence>
<evidence type="ECO:0000256" key="6">
    <source>
        <dbReference type="SAM" id="SignalP"/>
    </source>
</evidence>
<keyword evidence="8" id="KW-1185">Reference proteome</keyword>
<dbReference type="InParanoid" id="A0A151GPC4"/>
<dbReference type="GO" id="GO:0090729">
    <property type="term" value="F:toxin activity"/>
    <property type="evidence" value="ECO:0007669"/>
    <property type="project" value="UniProtKB-KW"/>
</dbReference>
<feature type="chain" id="PRO_5007580778" description="Enterotoxin" evidence="6">
    <location>
        <begin position="24"/>
        <end position="685"/>
    </location>
</feature>
<evidence type="ECO:0000313" key="7">
    <source>
        <dbReference type="EMBL" id="KYK58852.1"/>
    </source>
</evidence>
<organism evidence="7 8">
    <name type="scientific">Drechmeria coniospora</name>
    <name type="common">Nematophagous fungus</name>
    <name type="synonym">Meria coniospora</name>
    <dbReference type="NCBI Taxonomy" id="98403"/>
    <lineage>
        <taxon>Eukaryota</taxon>
        <taxon>Fungi</taxon>
        <taxon>Dikarya</taxon>
        <taxon>Ascomycota</taxon>
        <taxon>Pezizomycotina</taxon>
        <taxon>Sordariomycetes</taxon>
        <taxon>Hypocreomycetidae</taxon>
        <taxon>Hypocreales</taxon>
        <taxon>Ophiocordycipitaceae</taxon>
        <taxon>Drechmeria</taxon>
    </lineage>
</organism>
<feature type="signal peptide" evidence="6">
    <location>
        <begin position="1"/>
        <end position="23"/>
    </location>
</feature>
<dbReference type="GeneID" id="63718513"/>
<dbReference type="Gene3D" id="3.90.210.10">
    <property type="entry name" value="Heat-Labile Enterotoxin, subunit A"/>
    <property type="match status" value="1"/>
</dbReference>
<dbReference type="Proteomes" id="UP000076580">
    <property type="component" value="Chromosome 02"/>
</dbReference>
<keyword evidence="4" id="KW-1015">Disulfide bond</keyword>
<dbReference type="Pfam" id="PF01375">
    <property type="entry name" value="Enterotoxin_a"/>
    <property type="match status" value="1"/>
</dbReference>
<proteinExistence type="predicted"/>